<dbReference type="AlphaFoldDB" id="A0A8H3VHK7"/>
<accession>A0A8H3VHK7</accession>
<gene>
    <name evidence="1" type="ORF">EG327_001604</name>
</gene>
<evidence type="ECO:0000313" key="1">
    <source>
        <dbReference type="EMBL" id="KAE9990272.1"/>
    </source>
</evidence>
<proteinExistence type="predicted"/>
<reference evidence="1 2" key="1">
    <citation type="submission" date="2019-07" db="EMBL/GenBank/DDBJ databases">
        <title>Venturia inaequalis Genome Resource.</title>
        <authorList>
            <person name="Lichtner F.J."/>
        </authorList>
    </citation>
    <scope>NUCLEOTIDE SEQUENCE [LARGE SCALE GENOMIC DNA]</scope>
    <source>
        <strain evidence="1 2">DMI_063113</strain>
    </source>
</reference>
<name>A0A8H3VHK7_VENIN</name>
<dbReference type="Proteomes" id="UP000490939">
    <property type="component" value="Unassembled WGS sequence"/>
</dbReference>
<evidence type="ECO:0000313" key="2">
    <source>
        <dbReference type="Proteomes" id="UP000490939"/>
    </source>
</evidence>
<comment type="caution">
    <text evidence="1">The sequence shown here is derived from an EMBL/GenBank/DDBJ whole genome shotgun (WGS) entry which is preliminary data.</text>
</comment>
<sequence length="246" mass="27467">MSENTGNDAVQLTRWIAENEYLEKQIIRNINAIAPAGLSATRPLEIVTIEEAAGWAIRIVRLNPLQEVLRVHSKNGWIDDDISIKHLNTALKLLHSHSAYYYARNGSDLSPPDLWQTNMSFSKAGNKGHTSLFIPVIPPLPIPTTIMTSISDLIAENEYHEIQILANLAAADIYLHGEKFEWEFLTFKTKSGGSLAVVDMEKQHIIIAAPLERFDLRSVGIALQALHEESARVLTEAAEKIRLSKL</sequence>
<keyword evidence="2" id="KW-1185">Reference proteome</keyword>
<dbReference type="EMBL" id="WNWR01000144">
    <property type="protein sequence ID" value="KAE9990272.1"/>
    <property type="molecule type" value="Genomic_DNA"/>
</dbReference>
<organism evidence="1 2">
    <name type="scientific">Venturia inaequalis</name>
    <name type="common">Apple scab fungus</name>
    <dbReference type="NCBI Taxonomy" id="5025"/>
    <lineage>
        <taxon>Eukaryota</taxon>
        <taxon>Fungi</taxon>
        <taxon>Dikarya</taxon>
        <taxon>Ascomycota</taxon>
        <taxon>Pezizomycotina</taxon>
        <taxon>Dothideomycetes</taxon>
        <taxon>Pleosporomycetidae</taxon>
        <taxon>Venturiales</taxon>
        <taxon>Venturiaceae</taxon>
        <taxon>Venturia</taxon>
    </lineage>
</organism>
<protein>
    <submittedName>
        <fullName evidence="1">Uncharacterized protein</fullName>
    </submittedName>
</protein>